<reference evidence="3" key="1">
    <citation type="submission" date="2018-02" db="EMBL/GenBank/DDBJ databases">
        <authorList>
            <person name="Moore K."/>
            <person name="Momper L."/>
        </authorList>
    </citation>
    <scope>NUCLEOTIDE SEQUENCE [LARGE SCALE GENOMIC DNA]</scope>
    <source>
        <strain evidence="3">ULC18</strain>
    </source>
</reference>
<keyword evidence="1" id="KW-0812">Transmembrane</keyword>
<dbReference type="Proteomes" id="UP000239576">
    <property type="component" value="Unassembled WGS sequence"/>
</dbReference>
<sequence>MTDNQTPNDAAPVGTPKMVIEGFNPFAGPAVNKQVVIDSNDLSPIGEAESLWLRALAFPPRPVDLTLQAVCWVSSSCFITSAIKAGLTLSLPVVGSILLVIVLPAALAGLYAFCTFPRLQPLLIYRLVLIAIGCVVGLYLWVP</sequence>
<gene>
    <name evidence="2" type="ORF">C7B82_16165</name>
</gene>
<evidence type="ECO:0000256" key="1">
    <source>
        <dbReference type="SAM" id="Phobius"/>
    </source>
</evidence>
<evidence type="ECO:0000313" key="2">
    <source>
        <dbReference type="EMBL" id="PSB27665.1"/>
    </source>
</evidence>
<comment type="caution">
    <text evidence="2">The sequence shown here is derived from an EMBL/GenBank/DDBJ whole genome shotgun (WGS) entry which is preliminary data.</text>
</comment>
<reference evidence="2 3" key="2">
    <citation type="submission" date="2018-03" db="EMBL/GenBank/DDBJ databases">
        <title>The ancient ancestry and fast evolution of plastids.</title>
        <authorList>
            <person name="Moore K.R."/>
            <person name="Magnabosco C."/>
            <person name="Momper L."/>
            <person name="Gold D.A."/>
            <person name="Bosak T."/>
            <person name="Fournier G.P."/>
        </authorList>
    </citation>
    <scope>NUCLEOTIDE SEQUENCE [LARGE SCALE GENOMIC DNA]</scope>
    <source>
        <strain evidence="2 3">ULC18</strain>
    </source>
</reference>
<keyword evidence="1" id="KW-0472">Membrane</keyword>
<feature type="transmembrane region" description="Helical" evidence="1">
    <location>
        <begin position="123"/>
        <end position="142"/>
    </location>
</feature>
<dbReference type="RefSeq" id="WP_106257331.1">
    <property type="nucleotide sequence ID" value="NZ_CAWNSW010000101.1"/>
</dbReference>
<protein>
    <submittedName>
        <fullName evidence="2">Uncharacterized protein</fullName>
    </submittedName>
</protein>
<evidence type="ECO:0000313" key="3">
    <source>
        <dbReference type="Proteomes" id="UP000239576"/>
    </source>
</evidence>
<dbReference type="AlphaFoldDB" id="A0A2T1E4M5"/>
<feature type="transmembrane region" description="Helical" evidence="1">
    <location>
        <begin position="89"/>
        <end position="111"/>
    </location>
</feature>
<proteinExistence type="predicted"/>
<keyword evidence="3" id="KW-1185">Reference proteome</keyword>
<dbReference type="EMBL" id="PVWK01000085">
    <property type="protein sequence ID" value="PSB27665.1"/>
    <property type="molecule type" value="Genomic_DNA"/>
</dbReference>
<organism evidence="2 3">
    <name type="scientific">Stenomitos frigidus ULC18</name>
    <dbReference type="NCBI Taxonomy" id="2107698"/>
    <lineage>
        <taxon>Bacteria</taxon>
        <taxon>Bacillati</taxon>
        <taxon>Cyanobacteriota</taxon>
        <taxon>Cyanophyceae</taxon>
        <taxon>Leptolyngbyales</taxon>
        <taxon>Leptolyngbyaceae</taxon>
        <taxon>Stenomitos</taxon>
    </lineage>
</organism>
<keyword evidence="1" id="KW-1133">Transmembrane helix</keyword>
<accession>A0A2T1E4M5</accession>
<name>A0A2T1E4M5_9CYAN</name>